<reference evidence="2" key="1">
    <citation type="journal article" date="2020" name="Stud. Mycol.">
        <title>101 Dothideomycetes genomes: a test case for predicting lifestyles and emergence of pathogens.</title>
        <authorList>
            <person name="Haridas S."/>
            <person name="Albert R."/>
            <person name="Binder M."/>
            <person name="Bloem J."/>
            <person name="Labutti K."/>
            <person name="Salamov A."/>
            <person name="Andreopoulos B."/>
            <person name="Baker S."/>
            <person name="Barry K."/>
            <person name="Bills G."/>
            <person name="Bluhm B."/>
            <person name="Cannon C."/>
            <person name="Castanera R."/>
            <person name="Culley D."/>
            <person name="Daum C."/>
            <person name="Ezra D."/>
            <person name="Gonzalez J."/>
            <person name="Henrissat B."/>
            <person name="Kuo A."/>
            <person name="Liang C."/>
            <person name="Lipzen A."/>
            <person name="Lutzoni F."/>
            <person name="Magnuson J."/>
            <person name="Mondo S."/>
            <person name="Nolan M."/>
            <person name="Ohm R."/>
            <person name="Pangilinan J."/>
            <person name="Park H.-J."/>
            <person name="Ramirez L."/>
            <person name="Alfaro M."/>
            <person name="Sun H."/>
            <person name="Tritt A."/>
            <person name="Yoshinaga Y."/>
            <person name="Zwiers L.-H."/>
            <person name="Turgeon B."/>
            <person name="Goodwin S."/>
            <person name="Spatafora J."/>
            <person name="Crous P."/>
            <person name="Grigoriev I."/>
        </authorList>
    </citation>
    <scope>NUCLEOTIDE SEQUENCE</scope>
    <source>
        <strain evidence="2">CBS 122681</strain>
    </source>
</reference>
<keyword evidence="3" id="KW-1185">Reference proteome</keyword>
<organism evidence="2 3">
    <name type="scientific">Lophiostoma macrostomum CBS 122681</name>
    <dbReference type="NCBI Taxonomy" id="1314788"/>
    <lineage>
        <taxon>Eukaryota</taxon>
        <taxon>Fungi</taxon>
        <taxon>Dikarya</taxon>
        <taxon>Ascomycota</taxon>
        <taxon>Pezizomycotina</taxon>
        <taxon>Dothideomycetes</taxon>
        <taxon>Pleosporomycetidae</taxon>
        <taxon>Pleosporales</taxon>
        <taxon>Lophiostomataceae</taxon>
        <taxon>Lophiostoma</taxon>
    </lineage>
</organism>
<evidence type="ECO:0000313" key="2">
    <source>
        <dbReference type="EMBL" id="KAF2659671.1"/>
    </source>
</evidence>
<dbReference type="AlphaFoldDB" id="A0A6A6TK49"/>
<gene>
    <name evidence="2" type="ORF">K491DRAFT_712452</name>
</gene>
<protein>
    <submittedName>
        <fullName evidence="2">Uncharacterized protein</fullName>
    </submittedName>
</protein>
<proteinExistence type="predicted"/>
<name>A0A6A6TK49_9PLEO</name>
<keyword evidence="1" id="KW-0732">Signal</keyword>
<evidence type="ECO:0000256" key="1">
    <source>
        <dbReference type="SAM" id="SignalP"/>
    </source>
</evidence>
<dbReference type="Proteomes" id="UP000799324">
    <property type="component" value="Unassembled WGS sequence"/>
</dbReference>
<accession>A0A6A6TK49</accession>
<feature type="signal peptide" evidence="1">
    <location>
        <begin position="1"/>
        <end position="18"/>
    </location>
</feature>
<evidence type="ECO:0000313" key="3">
    <source>
        <dbReference type="Proteomes" id="UP000799324"/>
    </source>
</evidence>
<feature type="chain" id="PRO_5025357346" evidence="1">
    <location>
        <begin position="19"/>
        <end position="155"/>
    </location>
</feature>
<dbReference type="EMBL" id="MU004305">
    <property type="protein sequence ID" value="KAF2659671.1"/>
    <property type="molecule type" value="Genomic_DNA"/>
</dbReference>
<sequence>MHLLTYTALLTTTLTAAAHVGGQCTFHVNVQQKCTRSHFGARPGAFIDLPTLFDGAHNALALPSHTGGRVSAKDGNRLSKMQENEWGGKFRWLPWADLQEEMEFEYNGHQWSQSDGKDGYGCGVGEWTQGKLVCGKDEKKWPQPRYCDMDCFFPC</sequence>